<feature type="transmembrane region" description="Helical" evidence="2">
    <location>
        <begin position="174"/>
        <end position="196"/>
    </location>
</feature>
<feature type="transmembrane region" description="Helical" evidence="2">
    <location>
        <begin position="102"/>
        <end position="121"/>
    </location>
</feature>
<proteinExistence type="predicted"/>
<accession>A0ABX1VKW2</accession>
<keyword evidence="2" id="KW-0472">Membrane</keyword>
<comment type="caution">
    <text evidence="3">The sequence shown here is derived from an EMBL/GenBank/DDBJ whole genome shotgun (WGS) entry which is preliminary data.</text>
</comment>
<evidence type="ECO:0000256" key="1">
    <source>
        <dbReference type="SAM" id="MobiDB-lite"/>
    </source>
</evidence>
<gene>
    <name evidence="3" type="ORF">LzC2_38810</name>
</gene>
<sequence length="280" mass="29107">MNAAPDLAAPDFAAEAVTLSVSPRRVGRILLAVVLTVAAVGTAADWIIYQVAADPDDGLATVARRFDLGHEPSLPAWYSSLALLACGALAGLIAAVVRRDRLWWGLLGLLFAALALDEAVMIHEMADGVMHEALDGGGVLYFTWVVPGLAFTAGVGALFARFLWRLPATTRRRFLLAGGTFVLGAVGMEMVAGAVVDSHPTEAAGIASPAHIAVQTVEETLEMLGVLLFLIAELDFLAAAVGAITVRFTPCGPPGAQDARRRRGSSPPVPQPHAEAGSAG</sequence>
<keyword evidence="2" id="KW-0812">Transmembrane</keyword>
<dbReference type="EMBL" id="WTPX01000201">
    <property type="protein sequence ID" value="NNJ27773.1"/>
    <property type="molecule type" value="Genomic_DNA"/>
</dbReference>
<dbReference type="Proteomes" id="UP000609651">
    <property type="component" value="Unassembled WGS sequence"/>
</dbReference>
<keyword evidence="2" id="KW-1133">Transmembrane helix</keyword>
<feature type="region of interest" description="Disordered" evidence="1">
    <location>
        <begin position="254"/>
        <end position="280"/>
    </location>
</feature>
<name>A0ABX1VKW2_9PLAN</name>
<feature type="transmembrane region" description="Helical" evidence="2">
    <location>
        <begin position="224"/>
        <end position="246"/>
    </location>
</feature>
<organism evidence="3 4">
    <name type="scientific">Alienimonas chondri</name>
    <dbReference type="NCBI Taxonomy" id="2681879"/>
    <lineage>
        <taxon>Bacteria</taxon>
        <taxon>Pseudomonadati</taxon>
        <taxon>Planctomycetota</taxon>
        <taxon>Planctomycetia</taxon>
        <taxon>Planctomycetales</taxon>
        <taxon>Planctomycetaceae</taxon>
        <taxon>Alienimonas</taxon>
    </lineage>
</organism>
<feature type="transmembrane region" description="Helical" evidence="2">
    <location>
        <begin position="29"/>
        <end position="49"/>
    </location>
</feature>
<reference evidence="3 4" key="1">
    <citation type="journal article" date="2020" name="Syst. Appl. Microbiol.">
        <title>Alienimonas chondri sp. nov., a novel planctomycete isolated from the biofilm of the red alga Chondrus crispus.</title>
        <authorList>
            <person name="Vitorino I."/>
            <person name="Albuquerque L."/>
            <person name="Wiegand S."/>
            <person name="Kallscheuer N."/>
            <person name="da Costa M.S."/>
            <person name="Lobo-da-Cunha A."/>
            <person name="Jogler C."/>
            <person name="Lage O.M."/>
        </authorList>
    </citation>
    <scope>NUCLEOTIDE SEQUENCE [LARGE SCALE GENOMIC DNA]</scope>
    <source>
        <strain evidence="3 4">LzC2</strain>
    </source>
</reference>
<protein>
    <submittedName>
        <fullName evidence="3">Uncharacterized protein</fullName>
    </submittedName>
</protein>
<dbReference type="RefSeq" id="WP_171189676.1">
    <property type="nucleotide sequence ID" value="NZ_WTPX01000201.1"/>
</dbReference>
<feature type="transmembrane region" description="Helical" evidence="2">
    <location>
        <begin position="141"/>
        <end position="162"/>
    </location>
</feature>
<evidence type="ECO:0000313" key="4">
    <source>
        <dbReference type="Proteomes" id="UP000609651"/>
    </source>
</evidence>
<evidence type="ECO:0000313" key="3">
    <source>
        <dbReference type="EMBL" id="NNJ27773.1"/>
    </source>
</evidence>
<evidence type="ECO:0000256" key="2">
    <source>
        <dbReference type="SAM" id="Phobius"/>
    </source>
</evidence>
<keyword evidence="4" id="KW-1185">Reference proteome</keyword>
<feature type="transmembrane region" description="Helical" evidence="2">
    <location>
        <begin position="76"/>
        <end position="97"/>
    </location>
</feature>